<accession>A0A0A0MBN2</accession>
<organism evidence="2 3">
    <name type="scientific">Lysobacter defluvii IMMIB APB-9 = DSM 18482</name>
    <dbReference type="NCBI Taxonomy" id="1385515"/>
    <lineage>
        <taxon>Bacteria</taxon>
        <taxon>Pseudomonadati</taxon>
        <taxon>Pseudomonadota</taxon>
        <taxon>Gammaproteobacteria</taxon>
        <taxon>Lysobacterales</taxon>
        <taxon>Lysobacteraceae</taxon>
        <taxon>Novilysobacter</taxon>
    </lineage>
</organism>
<sequence>MVMKVAGRARYRMALGAGLLVLTVAGAANAAQPSLYHRVLMRGQVVEQIADRTLICIGNEGAAQVGDELTILRHKRVPLNSRGGKRRARQVATARVAELSDSHYARVEIIQGAARVGDRIRL</sequence>
<reference evidence="2 3" key="1">
    <citation type="submission" date="2013-08" db="EMBL/GenBank/DDBJ databases">
        <title>Genomic analysis of Lysobacter defluvii.</title>
        <authorList>
            <person name="Wang Q."/>
            <person name="Wang G."/>
        </authorList>
    </citation>
    <scope>NUCLEOTIDE SEQUENCE [LARGE SCALE GENOMIC DNA]</scope>
    <source>
        <strain evidence="2 3">IMMIB APB-9</strain>
    </source>
</reference>
<dbReference type="EMBL" id="AVBH01000001">
    <property type="protein sequence ID" value="KGO99852.1"/>
    <property type="molecule type" value="Genomic_DNA"/>
</dbReference>
<gene>
    <name evidence="2" type="ORF">N791_00010</name>
</gene>
<protein>
    <recommendedName>
        <fullName evidence="4">Flagella basal body P-ring formation protein FlgA C-terminal domain-containing protein</fullName>
    </recommendedName>
</protein>
<evidence type="ECO:0008006" key="4">
    <source>
        <dbReference type="Google" id="ProtNLM"/>
    </source>
</evidence>
<keyword evidence="1" id="KW-0732">Signal</keyword>
<comment type="caution">
    <text evidence="2">The sequence shown here is derived from an EMBL/GenBank/DDBJ whole genome shotgun (WGS) entry which is preliminary data.</text>
</comment>
<feature type="signal peptide" evidence="1">
    <location>
        <begin position="1"/>
        <end position="30"/>
    </location>
</feature>
<keyword evidence="3" id="KW-1185">Reference proteome</keyword>
<evidence type="ECO:0000313" key="3">
    <source>
        <dbReference type="Proteomes" id="UP000030003"/>
    </source>
</evidence>
<dbReference type="Proteomes" id="UP000030003">
    <property type="component" value="Unassembled WGS sequence"/>
</dbReference>
<dbReference type="STRING" id="1385515.GCA_000423325_01164"/>
<dbReference type="AlphaFoldDB" id="A0A0A0MBN2"/>
<dbReference type="RefSeq" id="WP_052106457.1">
    <property type="nucleotide sequence ID" value="NZ_AUHT01000006.1"/>
</dbReference>
<feature type="chain" id="PRO_5001966696" description="Flagella basal body P-ring formation protein FlgA C-terminal domain-containing protein" evidence="1">
    <location>
        <begin position="31"/>
        <end position="122"/>
    </location>
</feature>
<proteinExistence type="predicted"/>
<dbReference type="OrthoDB" id="6308034at2"/>
<evidence type="ECO:0000256" key="1">
    <source>
        <dbReference type="SAM" id="SignalP"/>
    </source>
</evidence>
<evidence type="ECO:0000313" key="2">
    <source>
        <dbReference type="EMBL" id="KGO99852.1"/>
    </source>
</evidence>
<dbReference type="eggNOG" id="ENOG5032TDK">
    <property type="taxonomic scope" value="Bacteria"/>
</dbReference>
<name>A0A0A0MBN2_9GAMM</name>